<proteinExistence type="predicted"/>
<organism evidence="1">
    <name type="scientific">Anguilla anguilla</name>
    <name type="common">European freshwater eel</name>
    <name type="synonym">Muraena anguilla</name>
    <dbReference type="NCBI Taxonomy" id="7936"/>
    <lineage>
        <taxon>Eukaryota</taxon>
        <taxon>Metazoa</taxon>
        <taxon>Chordata</taxon>
        <taxon>Craniata</taxon>
        <taxon>Vertebrata</taxon>
        <taxon>Euteleostomi</taxon>
        <taxon>Actinopterygii</taxon>
        <taxon>Neopterygii</taxon>
        <taxon>Teleostei</taxon>
        <taxon>Anguilliformes</taxon>
        <taxon>Anguillidae</taxon>
        <taxon>Anguilla</taxon>
    </lineage>
</organism>
<evidence type="ECO:0000313" key="1">
    <source>
        <dbReference type="EMBL" id="JAH39899.1"/>
    </source>
</evidence>
<reference evidence="1" key="1">
    <citation type="submission" date="2014-11" db="EMBL/GenBank/DDBJ databases">
        <authorList>
            <person name="Amaro Gonzalez C."/>
        </authorList>
    </citation>
    <scope>NUCLEOTIDE SEQUENCE</scope>
</reference>
<dbReference type="AlphaFoldDB" id="A0A0E9SEV5"/>
<sequence length="22" mass="2488">MRLCCCLSLFTILFFFLSVSSG</sequence>
<protein>
    <submittedName>
        <fullName evidence="1">Uncharacterized protein</fullName>
    </submittedName>
</protein>
<reference evidence="1" key="2">
    <citation type="journal article" date="2015" name="Fish Shellfish Immunol.">
        <title>Early steps in the European eel (Anguilla anguilla)-Vibrio vulnificus interaction in the gills: Role of the RtxA13 toxin.</title>
        <authorList>
            <person name="Callol A."/>
            <person name="Pajuelo D."/>
            <person name="Ebbesson L."/>
            <person name="Teles M."/>
            <person name="MacKenzie S."/>
            <person name="Amaro C."/>
        </authorList>
    </citation>
    <scope>NUCLEOTIDE SEQUENCE</scope>
</reference>
<name>A0A0E9SEV5_ANGAN</name>
<accession>A0A0E9SEV5</accession>
<dbReference type="EMBL" id="GBXM01068678">
    <property type="protein sequence ID" value="JAH39899.1"/>
    <property type="molecule type" value="Transcribed_RNA"/>
</dbReference>